<feature type="compositionally biased region" description="Basic residues" evidence="8">
    <location>
        <begin position="364"/>
        <end position="381"/>
    </location>
</feature>
<feature type="compositionally biased region" description="Basic and acidic residues" evidence="8">
    <location>
        <begin position="423"/>
        <end position="439"/>
    </location>
</feature>
<dbReference type="EMBL" id="BLAL01000162">
    <property type="protein sequence ID" value="GES86896.1"/>
    <property type="molecule type" value="Genomic_DNA"/>
</dbReference>
<comment type="caution">
    <text evidence="10">The sequence shown here is derived from an EMBL/GenBank/DDBJ whole genome shotgun (WGS) entry which is preliminary data.</text>
</comment>
<feature type="compositionally biased region" description="Basic residues" evidence="8">
    <location>
        <begin position="440"/>
        <end position="451"/>
    </location>
</feature>
<dbReference type="Gene3D" id="3.40.50.1820">
    <property type="entry name" value="alpha/beta hydrolase"/>
    <property type="match status" value="1"/>
</dbReference>
<feature type="domain" description="Phospholipase/carboxylesterase/thioesterase" evidence="9">
    <location>
        <begin position="7"/>
        <end position="212"/>
    </location>
</feature>
<accession>A0A8H3LJ83</accession>
<evidence type="ECO:0000259" key="9">
    <source>
        <dbReference type="Pfam" id="PF02230"/>
    </source>
</evidence>
<dbReference type="SUPFAM" id="SSF53474">
    <property type="entry name" value="alpha/beta-Hydrolases"/>
    <property type="match status" value="1"/>
</dbReference>
<evidence type="ECO:0000256" key="3">
    <source>
        <dbReference type="ARBA" id="ARBA00014923"/>
    </source>
</evidence>
<proteinExistence type="inferred from homology"/>
<evidence type="ECO:0000313" key="10">
    <source>
        <dbReference type="EMBL" id="GES86896.1"/>
    </source>
</evidence>
<name>A0A8H3LJ83_9GLOM</name>
<comment type="similarity">
    <text evidence="1">Belongs to the AB hydrolase superfamily. AB hydrolase 2 family.</text>
</comment>
<evidence type="ECO:0000256" key="2">
    <source>
        <dbReference type="ARBA" id="ARBA00012423"/>
    </source>
</evidence>
<feature type="compositionally biased region" description="Polar residues" evidence="8">
    <location>
        <begin position="353"/>
        <end position="363"/>
    </location>
</feature>
<comment type="catalytic activity">
    <reaction evidence="7">
        <text>S-hexadecanoyl-L-cysteinyl-[protein] + H2O = L-cysteinyl-[protein] + hexadecanoate + H(+)</text>
        <dbReference type="Rhea" id="RHEA:19233"/>
        <dbReference type="Rhea" id="RHEA-COMP:10131"/>
        <dbReference type="Rhea" id="RHEA-COMP:11032"/>
        <dbReference type="ChEBI" id="CHEBI:7896"/>
        <dbReference type="ChEBI" id="CHEBI:15377"/>
        <dbReference type="ChEBI" id="CHEBI:15378"/>
        <dbReference type="ChEBI" id="CHEBI:29950"/>
        <dbReference type="ChEBI" id="CHEBI:74151"/>
        <dbReference type="EC" id="3.1.2.22"/>
    </reaction>
</comment>
<dbReference type="EC" id="3.1.2.22" evidence="2"/>
<gene>
    <name evidence="10" type="ORF">RCL2_001393000</name>
</gene>
<dbReference type="GO" id="GO:0052689">
    <property type="term" value="F:carboxylic ester hydrolase activity"/>
    <property type="evidence" value="ECO:0007669"/>
    <property type="project" value="TreeGrafter"/>
</dbReference>
<dbReference type="InterPro" id="IPR050565">
    <property type="entry name" value="LYPA1-2/EST-like"/>
</dbReference>
<feature type="compositionally biased region" description="Polar residues" evidence="8">
    <location>
        <begin position="467"/>
        <end position="476"/>
    </location>
</feature>
<protein>
    <recommendedName>
        <fullName evidence="3">Acyl-protein thioesterase 1</fullName>
        <ecNumber evidence="2">3.1.2.22</ecNumber>
    </recommendedName>
    <alternativeName>
        <fullName evidence="6">Palmitoyl-protein hydrolase</fullName>
    </alternativeName>
</protein>
<dbReference type="GO" id="GO:0005737">
    <property type="term" value="C:cytoplasm"/>
    <property type="evidence" value="ECO:0007669"/>
    <property type="project" value="TreeGrafter"/>
</dbReference>
<comment type="function">
    <text evidence="5">Hydrolyzes fatty acids from S-acylated cysteine residues in proteins with a strong preference for palmitoylated G-alpha proteins over other acyl substrates. Mediates the deacylation of G-alpha proteins such as GPA1 in vivo, but has weak or no activity toward palmitoylated Ras proteins. Has weak lysophospholipase activity in vitro; however such activity may not exist in vivo.</text>
</comment>
<dbReference type="GO" id="GO:0008474">
    <property type="term" value="F:palmitoyl-(protein) hydrolase activity"/>
    <property type="evidence" value="ECO:0007669"/>
    <property type="project" value="UniProtKB-EC"/>
</dbReference>
<dbReference type="Pfam" id="PF02230">
    <property type="entry name" value="Abhydrolase_2"/>
    <property type="match status" value="1"/>
</dbReference>
<evidence type="ECO:0000256" key="7">
    <source>
        <dbReference type="ARBA" id="ARBA00047337"/>
    </source>
</evidence>
<dbReference type="AlphaFoldDB" id="A0A8H3LJ83"/>
<dbReference type="InterPro" id="IPR029058">
    <property type="entry name" value="AB_hydrolase_fold"/>
</dbReference>
<evidence type="ECO:0000256" key="6">
    <source>
        <dbReference type="ARBA" id="ARBA00031195"/>
    </source>
</evidence>
<evidence type="ECO:0000256" key="8">
    <source>
        <dbReference type="SAM" id="MobiDB-lite"/>
    </source>
</evidence>
<reference evidence="10" key="1">
    <citation type="submission" date="2019-10" db="EMBL/GenBank/DDBJ databases">
        <title>Conservation and host-specific expression of non-tandemly repeated heterogenous ribosome RNA gene in arbuscular mycorrhizal fungi.</title>
        <authorList>
            <person name="Maeda T."/>
            <person name="Kobayashi Y."/>
            <person name="Nakagawa T."/>
            <person name="Ezawa T."/>
            <person name="Yamaguchi K."/>
            <person name="Bino T."/>
            <person name="Nishimoto Y."/>
            <person name="Shigenobu S."/>
            <person name="Kawaguchi M."/>
        </authorList>
    </citation>
    <scope>NUCLEOTIDE SEQUENCE</scope>
    <source>
        <strain evidence="10">HR1</strain>
    </source>
</reference>
<organism evidence="10 11">
    <name type="scientific">Rhizophagus clarus</name>
    <dbReference type="NCBI Taxonomy" id="94130"/>
    <lineage>
        <taxon>Eukaryota</taxon>
        <taxon>Fungi</taxon>
        <taxon>Fungi incertae sedis</taxon>
        <taxon>Mucoromycota</taxon>
        <taxon>Glomeromycotina</taxon>
        <taxon>Glomeromycetes</taxon>
        <taxon>Glomerales</taxon>
        <taxon>Glomeraceae</taxon>
        <taxon>Rhizophagus</taxon>
    </lineage>
</organism>
<dbReference type="OrthoDB" id="2418081at2759"/>
<evidence type="ECO:0000256" key="5">
    <source>
        <dbReference type="ARBA" id="ARBA00029392"/>
    </source>
</evidence>
<evidence type="ECO:0000256" key="4">
    <source>
        <dbReference type="ARBA" id="ARBA00022801"/>
    </source>
</evidence>
<evidence type="ECO:0000256" key="1">
    <source>
        <dbReference type="ARBA" id="ARBA00006499"/>
    </source>
</evidence>
<sequence length="553" mass="60973">MALSLTKVIQNARKKHTATVFFLHGLGDSGNGWAPVTEEMSYKLEHVKFILPDAPIRPVTVNGGARMPAWYDIYALSNVENILKQRSDDEGLLMSVASVNRLIRDEIDAGIPSNRIVIGGFSQGSAVGITIGLLSEYPFAGIIGLSGYIPLKEKTFTMATDANKNTPIFLGHGDRDLVVPYQIGKLSYDLIKSREYPVTFRTYNGLMEDLPNTNSTISQNDFKETAAILRFEVPLKKGQGNNVIYFPDLINPPKETTNDQKIINMDDFSSDQQHLDEMALENFVVSETADFLEHMAIEKRPEPKFYAISRKNTIPGFFGAGTNTNPPENILQFFKNEQSNNNMITTSNITGTAENNENKIVNKQNKRTRKNATTKSKGKKIIKQEEKLAVANEAIVSSSTPSKKTKREPPQPSETKTKKQKTKPNEGNKTVIKEVQKLLEKHKRNKEKKMIKNVSTNNVASNSSKNPSPVTKSLKSVKNVEDSPSSSSSPDSSPKRKGLSEVRSRSSSTSSTVTSTKANKTNVKSNSKANNPNNYNAESSSTATTISSDSTTP</sequence>
<dbReference type="PANTHER" id="PTHR10655">
    <property type="entry name" value="LYSOPHOSPHOLIPASE-RELATED"/>
    <property type="match status" value="1"/>
</dbReference>
<feature type="compositionally biased region" description="Low complexity" evidence="8">
    <location>
        <begin position="482"/>
        <end position="492"/>
    </location>
</feature>
<dbReference type="PANTHER" id="PTHR10655:SF17">
    <property type="entry name" value="LYSOPHOSPHOLIPASE-LIKE PROTEIN 1"/>
    <property type="match status" value="1"/>
</dbReference>
<feature type="compositionally biased region" description="Low complexity" evidence="8">
    <location>
        <begin position="505"/>
        <end position="553"/>
    </location>
</feature>
<feature type="region of interest" description="Disordered" evidence="8">
    <location>
        <begin position="347"/>
        <end position="553"/>
    </location>
</feature>
<evidence type="ECO:0000313" key="11">
    <source>
        <dbReference type="Proteomes" id="UP000615446"/>
    </source>
</evidence>
<dbReference type="InterPro" id="IPR003140">
    <property type="entry name" value="PLipase/COase/thioEstase"/>
</dbReference>
<keyword evidence="4" id="KW-0378">Hydrolase</keyword>
<feature type="compositionally biased region" description="Low complexity" evidence="8">
    <location>
        <begin position="452"/>
        <end position="466"/>
    </location>
</feature>
<dbReference type="Proteomes" id="UP000615446">
    <property type="component" value="Unassembled WGS sequence"/>
</dbReference>